<name>A0ABT8GET4_9MICO</name>
<dbReference type="PANTHER" id="PTHR45138">
    <property type="entry name" value="REGULATORY COMPONENTS OF SENSORY TRANSDUCTION SYSTEM"/>
    <property type="match status" value="1"/>
</dbReference>
<evidence type="ECO:0000256" key="1">
    <source>
        <dbReference type="SAM" id="Phobius"/>
    </source>
</evidence>
<keyword evidence="1" id="KW-1133">Transmembrane helix</keyword>
<dbReference type="GO" id="GO:0052621">
    <property type="term" value="F:diguanylate cyclase activity"/>
    <property type="evidence" value="ECO:0007669"/>
    <property type="project" value="UniProtKB-EC"/>
</dbReference>
<dbReference type="Proteomes" id="UP001172708">
    <property type="component" value="Unassembled WGS sequence"/>
</dbReference>
<feature type="transmembrane region" description="Helical" evidence="1">
    <location>
        <begin position="60"/>
        <end position="82"/>
    </location>
</feature>
<protein>
    <submittedName>
        <fullName evidence="4">Diguanylate cyclase</fullName>
        <ecNumber evidence="4">2.7.7.65</ecNumber>
    </submittedName>
</protein>
<organism evidence="4 5">
    <name type="scientific">Demequina muriae</name>
    <dbReference type="NCBI Taxonomy" id="3051664"/>
    <lineage>
        <taxon>Bacteria</taxon>
        <taxon>Bacillati</taxon>
        <taxon>Actinomycetota</taxon>
        <taxon>Actinomycetes</taxon>
        <taxon>Micrococcales</taxon>
        <taxon>Demequinaceae</taxon>
        <taxon>Demequina</taxon>
    </lineage>
</organism>
<feature type="transmembrane region" description="Helical" evidence="1">
    <location>
        <begin position="33"/>
        <end position="54"/>
    </location>
</feature>
<dbReference type="InterPro" id="IPR000700">
    <property type="entry name" value="PAS-assoc_C"/>
</dbReference>
<dbReference type="Gene3D" id="3.30.70.270">
    <property type="match status" value="1"/>
</dbReference>
<dbReference type="InterPro" id="IPR013656">
    <property type="entry name" value="PAS_4"/>
</dbReference>
<dbReference type="InterPro" id="IPR050469">
    <property type="entry name" value="Diguanylate_Cyclase"/>
</dbReference>
<dbReference type="Gene3D" id="3.30.450.20">
    <property type="entry name" value="PAS domain"/>
    <property type="match status" value="1"/>
</dbReference>
<dbReference type="InterPro" id="IPR031621">
    <property type="entry name" value="HisKA_7TM"/>
</dbReference>
<dbReference type="NCBIfam" id="TIGR00254">
    <property type="entry name" value="GGDEF"/>
    <property type="match status" value="1"/>
</dbReference>
<keyword evidence="1" id="KW-0472">Membrane</keyword>
<gene>
    <name evidence="4" type="ORF">QQX02_03275</name>
</gene>
<proteinExistence type="predicted"/>
<reference evidence="4" key="1">
    <citation type="submission" date="2023-06" db="EMBL/GenBank/DDBJ databases">
        <title>Egi l300058.</title>
        <authorList>
            <person name="Gao L."/>
            <person name="Fang B.-Z."/>
            <person name="Li W.-J."/>
        </authorList>
    </citation>
    <scope>NUCLEOTIDE SEQUENCE</scope>
    <source>
        <strain evidence="4">EGI L300058</strain>
    </source>
</reference>
<dbReference type="EC" id="2.7.7.65" evidence="4"/>
<feature type="transmembrane region" description="Helical" evidence="1">
    <location>
        <begin position="138"/>
        <end position="157"/>
    </location>
</feature>
<keyword evidence="4" id="KW-0808">Transferase</keyword>
<keyword evidence="1" id="KW-0812">Transmembrane</keyword>
<evidence type="ECO:0000313" key="4">
    <source>
        <dbReference type="EMBL" id="MDN4479943.1"/>
    </source>
</evidence>
<sequence>MTATSLVGAVLAVMLGTYHWRRRASNALSGPLALAMFCGAWWAVMQAVVVWGAWEPARVAAAYAILPGLAVLVACTVVFVLVLAGLERRVTRRLLILLAIHPVAILLAIAADPWLRLVFSAIGEDAAGRFVMEFGPVFWIHSTYSYGLTLMSAALLVRALLRSVRGHRAVLAIALAALLLPSFGNTLMLIAAERGQVDLGPLLFLITAGLWSWVAVYRARLGVVPVSTRDVLAALSDGVVVVDAAGVVIDANPRGHELLSRLRPRGAAVSAVLGRPWEQLVDDRYLRLLADGDQHLLVLDDRTVLDLRLERMRSAEGRSRGAVVVARDVTELERLREELAELAVRDSLTGLFNRRYLGPSLEAGVAAADATATPLSVVMLDVDRFKQVNDTHGHAVGDAVLEQLARILAAGIRDGDVVARSGGEEFILVLPGATKKQAAVRAEELRARCSTHEFATEAGPLHVTVSLGVAEHRPGVTADGLLIDADRSLYRAKAGGRDRVAV</sequence>
<dbReference type="EMBL" id="JAUHQA010000001">
    <property type="protein sequence ID" value="MDN4479943.1"/>
    <property type="molecule type" value="Genomic_DNA"/>
</dbReference>
<dbReference type="SUPFAM" id="SSF55785">
    <property type="entry name" value="PYP-like sensor domain (PAS domain)"/>
    <property type="match status" value="1"/>
</dbReference>
<dbReference type="PROSITE" id="PS50113">
    <property type="entry name" value="PAC"/>
    <property type="match status" value="1"/>
</dbReference>
<dbReference type="RefSeq" id="WP_301141195.1">
    <property type="nucleotide sequence ID" value="NZ_JAUHQA010000001.1"/>
</dbReference>
<dbReference type="SMART" id="SM00267">
    <property type="entry name" value="GGDEF"/>
    <property type="match status" value="1"/>
</dbReference>
<dbReference type="SUPFAM" id="SSF55073">
    <property type="entry name" value="Nucleotide cyclase"/>
    <property type="match status" value="1"/>
</dbReference>
<comment type="caution">
    <text evidence="4">The sequence shown here is derived from an EMBL/GenBank/DDBJ whole genome shotgun (WGS) entry which is preliminary data.</text>
</comment>
<dbReference type="Pfam" id="PF00990">
    <property type="entry name" value="GGDEF"/>
    <property type="match status" value="1"/>
</dbReference>
<feature type="domain" description="GGDEF" evidence="3">
    <location>
        <begin position="373"/>
        <end position="502"/>
    </location>
</feature>
<keyword evidence="5" id="KW-1185">Reference proteome</keyword>
<dbReference type="InterPro" id="IPR000160">
    <property type="entry name" value="GGDEF_dom"/>
</dbReference>
<feature type="transmembrane region" description="Helical" evidence="1">
    <location>
        <begin position="169"/>
        <end position="190"/>
    </location>
</feature>
<keyword evidence="4" id="KW-0548">Nucleotidyltransferase</keyword>
<evidence type="ECO:0000259" key="2">
    <source>
        <dbReference type="PROSITE" id="PS50113"/>
    </source>
</evidence>
<dbReference type="CDD" id="cd01949">
    <property type="entry name" value="GGDEF"/>
    <property type="match status" value="1"/>
</dbReference>
<dbReference type="Pfam" id="PF16927">
    <property type="entry name" value="HisKA_7TM"/>
    <property type="match status" value="1"/>
</dbReference>
<dbReference type="InterPro" id="IPR035965">
    <property type="entry name" value="PAS-like_dom_sf"/>
</dbReference>
<accession>A0ABT8GET4</accession>
<evidence type="ECO:0000313" key="5">
    <source>
        <dbReference type="Proteomes" id="UP001172708"/>
    </source>
</evidence>
<dbReference type="PANTHER" id="PTHR45138:SF9">
    <property type="entry name" value="DIGUANYLATE CYCLASE DGCM-RELATED"/>
    <property type="match status" value="1"/>
</dbReference>
<dbReference type="Pfam" id="PF08448">
    <property type="entry name" value="PAS_4"/>
    <property type="match status" value="1"/>
</dbReference>
<feature type="transmembrane region" description="Helical" evidence="1">
    <location>
        <begin position="202"/>
        <end position="219"/>
    </location>
</feature>
<dbReference type="PROSITE" id="PS50887">
    <property type="entry name" value="GGDEF"/>
    <property type="match status" value="1"/>
</dbReference>
<dbReference type="InterPro" id="IPR043128">
    <property type="entry name" value="Rev_trsase/Diguanyl_cyclase"/>
</dbReference>
<feature type="domain" description="PAC" evidence="2">
    <location>
        <begin position="279"/>
        <end position="341"/>
    </location>
</feature>
<evidence type="ECO:0000259" key="3">
    <source>
        <dbReference type="PROSITE" id="PS50887"/>
    </source>
</evidence>
<feature type="transmembrane region" description="Helical" evidence="1">
    <location>
        <begin position="94"/>
        <end position="111"/>
    </location>
</feature>
<dbReference type="InterPro" id="IPR029787">
    <property type="entry name" value="Nucleotide_cyclase"/>
</dbReference>